<keyword evidence="3" id="KW-1185">Reference proteome</keyword>
<name>A0ABS1D5B0_9PROT</name>
<accession>A0ABS1D5B0</accession>
<proteinExistence type="predicted"/>
<feature type="region of interest" description="Disordered" evidence="1">
    <location>
        <begin position="51"/>
        <end position="95"/>
    </location>
</feature>
<sequence>MDPQAPPAPPEDVPPRRVAVREFRGNLASCLQEVQEGGSLLITSRGQVVAELRPPPSGGAPRPRPDGPKGRIAVAPDFDAPPPDRRAPKEGEEEA</sequence>
<comment type="caution">
    <text evidence="2">The sequence shown here is derived from an EMBL/GenBank/DDBJ whole genome shotgun (WGS) entry which is preliminary data.</text>
</comment>
<evidence type="ECO:0000256" key="1">
    <source>
        <dbReference type="SAM" id="MobiDB-lite"/>
    </source>
</evidence>
<organism evidence="2 3">
    <name type="scientific">Paracraurococcus ruber</name>
    <dbReference type="NCBI Taxonomy" id="77675"/>
    <lineage>
        <taxon>Bacteria</taxon>
        <taxon>Pseudomonadati</taxon>
        <taxon>Pseudomonadota</taxon>
        <taxon>Alphaproteobacteria</taxon>
        <taxon>Acetobacterales</taxon>
        <taxon>Roseomonadaceae</taxon>
        <taxon>Paracraurococcus</taxon>
    </lineage>
</organism>
<feature type="compositionally biased region" description="Basic and acidic residues" evidence="1">
    <location>
        <begin position="82"/>
        <end position="95"/>
    </location>
</feature>
<reference evidence="2 3" key="1">
    <citation type="journal article" date="2020" name="Microorganisms">
        <title>Osmotic Adaptation and Compatible Solute Biosynthesis of Phototrophic Bacteria as Revealed from Genome Analyses.</title>
        <authorList>
            <person name="Imhoff J.F."/>
            <person name="Rahn T."/>
            <person name="Kunzel S."/>
            <person name="Keller A."/>
            <person name="Neulinger S.C."/>
        </authorList>
    </citation>
    <scope>NUCLEOTIDE SEQUENCE [LARGE SCALE GENOMIC DNA]</scope>
    <source>
        <strain evidence="2 3">DSM 15382</strain>
    </source>
</reference>
<dbReference type="RefSeq" id="WP_133222431.1">
    <property type="nucleotide sequence ID" value="NZ_NRSG01000344.1"/>
</dbReference>
<dbReference type="Proteomes" id="UP000697995">
    <property type="component" value="Unassembled WGS sequence"/>
</dbReference>
<protein>
    <recommendedName>
        <fullName evidence="4">Antitoxin</fullName>
    </recommendedName>
</protein>
<dbReference type="EMBL" id="NRSG01000344">
    <property type="protein sequence ID" value="MBK1661660.1"/>
    <property type="molecule type" value="Genomic_DNA"/>
</dbReference>
<gene>
    <name evidence="2" type="ORF">CKO45_25990</name>
</gene>
<evidence type="ECO:0000313" key="2">
    <source>
        <dbReference type="EMBL" id="MBK1661660.1"/>
    </source>
</evidence>
<evidence type="ECO:0000313" key="3">
    <source>
        <dbReference type="Proteomes" id="UP000697995"/>
    </source>
</evidence>
<evidence type="ECO:0008006" key="4">
    <source>
        <dbReference type="Google" id="ProtNLM"/>
    </source>
</evidence>